<evidence type="ECO:0000313" key="4">
    <source>
        <dbReference type="Proteomes" id="UP000315369"/>
    </source>
</evidence>
<dbReference type="EMBL" id="VIFM01000004">
    <property type="protein sequence ID" value="TQF17720.1"/>
    <property type="molecule type" value="Genomic_DNA"/>
</dbReference>
<dbReference type="AlphaFoldDB" id="A0A540X913"/>
<sequence>MLVAPVRSRLTRMSLLAVLVCVAASCKKRDAPFGEPMETDFGAHPLQVTASFDGSKRFAMWLDTLGFARKLERETGKPLHYTYFINTAYYDPTVQGVAIDPLDVPTTSEEARVRWALTQQALNEGHEVANHTVRHASGQTWTDDAWRKEIDEFHALVEANLFEPVVDAKGKAVFPKWEPLKTAAAGQPGARCGADADCQGGTCLHLTEDVGVCSTTCNANTPCVAGLVCGSPTWTTATDVCIPPPAFPVEHEGKVLFDAEGKPQRDNLRPYRVVGFRAPFLHFNSALYRVLAARGYAYDSSPSWKLGPPRRMTKEPGLGMAQFPLMWMKGALTYSMDDAYNSKGGTGAQMEEDYQKALHAAYEDFGRVPWNMGHHFALFRGGDYWRAMQKTLTYAAAGCRDEEGVRHCQEVEFPSFRELAEKKIPSWDATAASKP</sequence>
<reference evidence="3 4" key="1">
    <citation type="submission" date="2019-06" db="EMBL/GenBank/DDBJ databases">
        <authorList>
            <person name="Livingstone P."/>
            <person name="Whitworth D."/>
        </authorList>
    </citation>
    <scope>NUCLEOTIDE SEQUENCE [LARGE SCALE GENOMIC DNA]</scope>
    <source>
        <strain evidence="3 4">AM401</strain>
    </source>
</reference>
<proteinExistence type="predicted"/>
<gene>
    <name evidence="3" type="ORF">FJV41_01765</name>
</gene>
<name>A0A540X913_9BACT</name>
<dbReference type="Proteomes" id="UP000315369">
    <property type="component" value="Unassembled WGS sequence"/>
</dbReference>
<dbReference type="PROSITE" id="PS51257">
    <property type="entry name" value="PROKAR_LIPOPROTEIN"/>
    <property type="match status" value="1"/>
</dbReference>
<evidence type="ECO:0000259" key="2">
    <source>
        <dbReference type="Pfam" id="PF01522"/>
    </source>
</evidence>
<evidence type="ECO:0000256" key="1">
    <source>
        <dbReference type="SAM" id="SignalP"/>
    </source>
</evidence>
<accession>A0A540X913</accession>
<dbReference type="GO" id="GO:0005975">
    <property type="term" value="P:carbohydrate metabolic process"/>
    <property type="evidence" value="ECO:0007669"/>
    <property type="project" value="InterPro"/>
</dbReference>
<evidence type="ECO:0000313" key="3">
    <source>
        <dbReference type="EMBL" id="TQF17720.1"/>
    </source>
</evidence>
<dbReference type="SUPFAM" id="SSF88713">
    <property type="entry name" value="Glycoside hydrolase/deacetylase"/>
    <property type="match status" value="2"/>
</dbReference>
<dbReference type="InterPro" id="IPR011330">
    <property type="entry name" value="Glyco_hydro/deAcase_b/a-brl"/>
</dbReference>
<dbReference type="Gene3D" id="3.20.20.370">
    <property type="entry name" value="Glycoside hydrolase/deacetylase"/>
    <property type="match status" value="2"/>
</dbReference>
<protein>
    <recommendedName>
        <fullName evidence="2">NodB homology domain-containing protein</fullName>
    </recommendedName>
</protein>
<comment type="caution">
    <text evidence="3">The sequence shown here is derived from an EMBL/GenBank/DDBJ whole genome shotgun (WGS) entry which is preliminary data.</text>
</comment>
<feature type="chain" id="PRO_5021881572" description="NodB homology domain-containing protein" evidence="1">
    <location>
        <begin position="24"/>
        <end position="435"/>
    </location>
</feature>
<organism evidence="3 4">
    <name type="scientific">Myxococcus llanfairpwllgwyngyllgogerychwyrndrobwllllantysiliogogogochensis</name>
    <dbReference type="NCBI Taxonomy" id="2590453"/>
    <lineage>
        <taxon>Bacteria</taxon>
        <taxon>Pseudomonadati</taxon>
        <taxon>Myxococcota</taxon>
        <taxon>Myxococcia</taxon>
        <taxon>Myxococcales</taxon>
        <taxon>Cystobacterineae</taxon>
        <taxon>Myxococcaceae</taxon>
        <taxon>Myxococcus</taxon>
    </lineage>
</organism>
<dbReference type="RefSeq" id="WP_141640624.1">
    <property type="nucleotide sequence ID" value="NZ_VIFM01000004.1"/>
</dbReference>
<dbReference type="Pfam" id="PF01522">
    <property type="entry name" value="Polysacc_deac_1"/>
    <property type="match status" value="1"/>
</dbReference>
<keyword evidence="4" id="KW-1185">Reference proteome</keyword>
<dbReference type="InterPro" id="IPR002509">
    <property type="entry name" value="NODB_dom"/>
</dbReference>
<keyword evidence="1" id="KW-0732">Signal</keyword>
<feature type="signal peptide" evidence="1">
    <location>
        <begin position="1"/>
        <end position="23"/>
    </location>
</feature>
<feature type="domain" description="NodB homology" evidence="2">
    <location>
        <begin position="80"/>
        <end position="159"/>
    </location>
</feature>
<dbReference type="OrthoDB" id="438898at2"/>
<dbReference type="GO" id="GO:0016810">
    <property type="term" value="F:hydrolase activity, acting on carbon-nitrogen (but not peptide) bonds"/>
    <property type="evidence" value="ECO:0007669"/>
    <property type="project" value="InterPro"/>
</dbReference>